<gene>
    <name evidence="1" type="ORF">CRHIZ90672A_00013104</name>
</gene>
<dbReference type="Proteomes" id="UP000696573">
    <property type="component" value="Unassembled WGS sequence"/>
</dbReference>
<name>A0A9N9VMF7_9HYPO</name>
<dbReference type="CDD" id="cd02603">
    <property type="entry name" value="HAD_sEH-N_like"/>
    <property type="match status" value="1"/>
</dbReference>
<keyword evidence="2" id="KW-1185">Reference proteome</keyword>
<evidence type="ECO:0008006" key="3">
    <source>
        <dbReference type="Google" id="ProtNLM"/>
    </source>
</evidence>
<evidence type="ECO:0000313" key="2">
    <source>
        <dbReference type="Proteomes" id="UP000696573"/>
    </source>
</evidence>
<dbReference type="SFLD" id="SFLDS00003">
    <property type="entry name" value="Haloacid_Dehalogenase"/>
    <property type="match status" value="1"/>
</dbReference>
<comment type="caution">
    <text evidence="1">The sequence shown here is derived from an EMBL/GenBank/DDBJ whole genome shotgun (WGS) entry which is preliminary data.</text>
</comment>
<dbReference type="InterPro" id="IPR023198">
    <property type="entry name" value="PGP-like_dom2"/>
</dbReference>
<dbReference type="SUPFAM" id="SSF56784">
    <property type="entry name" value="HAD-like"/>
    <property type="match status" value="1"/>
</dbReference>
<dbReference type="PANTHER" id="PTHR47829:SF1">
    <property type="entry name" value="HAD FAMILY PHOSPHATASE"/>
    <property type="match status" value="1"/>
</dbReference>
<dbReference type="InterPro" id="IPR023214">
    <property type="entry name" value="HAD_sf"/>
</dbReference>
<organism evidence="1 2">
    <name type="scientific">Clonostachys rhizophaga</name>
    <dbReference type="NCBI Taxonomy" id="160324"/>
    <lineage>
        <taxon>Eukaryota</taxon>
        <taxon>Fungi</taxon>
        <taxon>Dikarya</taxon>
        <taxon>Ascomycota</taxon>
        <taxon>Pezizomycotina</taxon>
        <taxon>Sordariomycetes</taxon>
        <taxon>Hypocreomycetidae</taxon>
        <taxon>Hypocreales</taxon>
        <taxon>Bionectriaceae</taxon>
        <taxon>Clonostachys</taxon>
    </lineage>
</organism>
<reference evidence="1" key="1">
    <citation type="submission" date="2021-10" db="EMBL/GenBank/DDBJ databases">
        <authorList>
            <person name="Piombo E."/>
        </authorList>
    </citation>
    <scope>NUCLEOTIDE SEQUENCE</scope>
</reference>
<dbReference type="PANTHER" id="PTHR47829">
    <property type="entry name" value="HYDROLASE, PUTATIVE (AFU_ORTHOLOGUE AFUA_1G12880)-RELATED"/>
    <property type="match status" value="1"/>
</dbReference>
<accession>A0A9N9VMF7</accession>
<dbReference type="Gene3D" id="3.40.50.1000">
    <property type="entry name" value="HAD superfamily/HAD-like"/>
    <property type="match status" value="1"/>
</dbReference>
<dbReference type="Gene3D" id="1.10.150.240">
    <property type="entry name" value="Putative phosphatase, domain 2"/>
    <property type="match status" value="1"/>
</dbReference>
<sequence>MSPPNQPKVLLFDIGGVCVKSPFQVILNYEVSLGIPPGWVNYSISRTAPHGSWHKVERGEMTIDKDFYKAFNQDLHDTARWQDFYRREQAKNPKLLPEEVPQLPDVDGEWLFETMMSSSNSPDPWMFPALQRLKASGRYILAALSNTVVFPPGHALHREDYFDDPVRSIFDVFVSSAHVGLRKPDPAVYQLALELVNKNAKSRGLPDVAPSDVVFLDDIGENLKQAKNQGFRTIKVHLGKAYEAVDELEKITGLQLAGSHPKVPSDRDTVEVKAKI</sequence>
<protein>
    <recommendedName>
        <fullName evidence="3">Epoxide hydrolase</fullName>
    </recommendedName>
</protein>
<dbReference type="Pfam" id="PF00702">
    <property type="entry name" value="Hydrolase"/>
    <property type="match status" value="1"/>
</dbReference>
<evidence type="ECO:0000313" key="1">
    <source>
        <dbReference type="EMBL" id="CAH0026495.1"/>
    </source>
</evidence>
<dbReference type="EMBL" id="CABFNQ020000724">
    <property type="protein sequence ID" value="CAH0026495.1"/>
    <property type="molecule type" value="Genomic_DNA"/>
</dbReference>
<dbReference type="InterPro" id="IPR036412">
    <property type="entry name" value="HAD-like_sf"/>
</dbReference>
<dbReference type="InterPro" id="IPR052898">
    <property type="entry name" value="ACAD10-like"/>
</dbReference>
<dbReference type="OrthoDB" id="1694274at2759"/>
<dbReference type="SFLD" id="SFLDG01129">
    <property type="entry name" value="C1.5:_HAD__Beta-PGM__Phosphata"/>
    <property type="match status" value="1"/>
</dbReference>
<proteinExistence type="predicted"/>
<dbReference type="AlphaFoldDB" id="A0A9N9VMF7"/>